<protein>
    <recommendedName>
        <fullName evidence="4">Flp pilus-assembly TadG-like N-terminal domain-containing protein</fullName>
    </recommendedName>
</protein>
<proteinExistence type="predicted"/>
<name>A0ABN3AMV1_9MICO</name>
<comment type="caution">
    <text evidence="2">The sequence shown here is derived from an EMBL/GenBank/DDBJ whole genome shotgun (WGS) entry which is preliminary data.</text>
</comment>
<keyword evidence="3" id="KW-1185">Reference proteome</keyword>
<evidence type="ECO:0000256" key="1">
    <source>
        <dbReference type="SAM" id="Phobius"/>
    </source>
</evidence>
<keyword evidence="1" id="KW-0812">Transmembrane</keyword>
<dbReference type="EMBL" id="BAAAQT010000005">
    <property type="protein sequence ID" value="GAA2172459.1"/>
    <property type="molecule type" value="Genomic_DNA"/>
</dbReference>
<organism evidence="2 3">
    <name type="scientific">Agrococcus versicolor</name>
    <dbReference type="NCBI Taxonomy" id="501482"/>
    <lineage>
        <taxon>Bacteria</taxon>
        <taxon>Bacillati</taxon>
        <taxon>Actinomycetota</taxon>
        <taxon>Actinomycetes</taxon>
        <taxon>Micrococcales</taxon>
        <taxon>Microbacteriaceae</taxon>
        <taxon>Agrococcus</taxon>
    </lineage>
</organism>
<sequence length="154" mass="15992">MIGAMGGRRARSLLRDEEGSTLLLTIAYGALALALVVVVVAATSLLIERRRLLTLADGAALHAAEAFALSQVAFDGVQPSPRLADEAVEEAAQAWLRAAPTDLDAVRLVAARSLDGQTAEVSVAAAWRPPIVSVLLPDGVPLDVTVTARSVFVG</sequence>
<gene>
    <name evidence="2" type="ORF">GCM10009846_10460</name>
</gene>
<dbReference type="RefSeq" id="WP_344341193.1">
    <property type="nucleotide sequence ID" value="NZ_BAAAQT010000005.1"/>
</dbReference>
<keyword evidence="1" id="KW-0472">Membrane</keyword>
<accession>A0ABN3AMV1</accession>
<dbReference type="Proteomes" id="UP001501599">
    <property type="component" value="Unassembled WGS sequence"/>
</dbReference>
<feature type="transmembrane region" description="Helical" evidence="1">
    <location>
        <begin position="21"/>
        <end position="47"/>
    </location>
</feature>
<evidence type="ECO:0000313" key="2">
    <source>
        <dbReference type="EMBL" id="GAA2172459.1"/>
    </source>
</evidence>
<reference evidence="2 3" key="1">
    <citation type="journal article" date="2019" name="Int. J. Syst. Evol. Microbiol.">
        <title>The Global Catalogue of Microorganisms (GCM) 10K type strain sequencing project: providing services to taxonomists for standard genome sequencing and annotation.</title>
        <authorList>
            <consortium name="The Broad Institute Genomics Platform"/>
            <consortium name="The Broad Institute Genome Sequencing Center for Infectious Disease"/>
            <person name="Wu L."/>
            <person name="Ma J."/>
        </authorList>
    </citation>
    <scope>NUCLEOTIDE SEQUENCE [LARGE SCALE GENOMIC DNA]</scope>
    <source>
        <strain evidence="2 3">JCM 16026</strain>
    </source>
</reference>
<keyword evidence="1" id="KW-1133">Transmembrane helix</keyword>
<evidence type="ECO:0000313" key="3">
    <source>
        <dbReference type="Proteomes" id="UP001501599"/>
    </source>
</evidence>
<evidence type="ECO:0008006" key="4">
    <source>
        <dbReference type="Google" id="ProtNLM"/>
    </source>
</evidence>